<dbReference type="Proteomes" id="UP000053558">
    <property type="component" value="Unassembled WGS sequence"/>
</dbReference>
<dbReference type="GeneID" id="19210075"/>
<name>A0A5M3MYQ1_CONPW</name>
<dbReference type="OMA" id="IARQCEH"/>
<dbReference type="AlphaFoldDB" id="A0A5M3MYQ1"/>
<evidence type="ECO:0000313" key="1">
    <source>
        <dbReference type="EMBL" id="EIW83775.1"/>
    </source>
</evidence>
<dbReference type="PANTHER" id="PTHR37487:SF2">
    <property type="entry name" value="EXPRESSED PROTEIN"/>
    <property type="match status" value="1"/>
</dbReference>
<gene>
    <name evidence="1" type="ORF">CONPUDRAFT_80364</name>
</gene>
<dbReference type="RefSeq" id="XP_007765464.1">
    <property type="nucleotide sequence ID" value="XM_007767274.1"/>
</dbReference>
<sequence length="107" mass="11434">MFLVGSVVGQQPLVINTPANVVQCEPVLITWDGGVGPYNLTLNKNGVPDSPVEAFYGLTGNAYTWTVNVKEGTVLGFSLKDSSSDLAQTAPFTIQESDCEFLSRLHG</sequence>
<dbReference type="OrthoDB" id="3362246at2759"/>
<dbReference type="KEGG" id="cput:CONPUDRAFT_80364"/>
<dbReference type="EMBL" id="JH711575">
    <property type="protein sequence ID" value="EIW83775.1"/>
    <property type="molecule type" value="Genomic_DNA"/>
</dbReference>
<reference evidence="2" key="1">
    <citation type="journal article" date="2012" name="Science">
        <title>The Paleozoic origin of enzymatic lignin decomposition reconstructed from 31 fungal genomes.</title>
        <authorList>
            <person name="Floudas D."/>
            <person name="Binder M."/>
            <person name="Riley R."/>
            <person name="Barry K."/>
            <person name="Blanchette R.A."/>
            <person name="Henrissat B."/>
            <person name="Martinez A.T."/>
            <person name="Otillar R."/>
            <person name="Spatafora J.W."/>
            <person name="Yadav J.S."/>
            <person name="Aerts A."/>
            <person name="Benoit I."/>
            <person name="Boyd A."/>
            <person name="Carlson A."/>
            <person name="Copeland A."/>
            <person name="Coutinho P.M."/>
            <person name="de Vries R.P."/>
            <person name="Ferreira P."/>
            <person name="Findley K."/>
            <person name="Foster B."/>
            <person name="Gaskell J."/>
            <person name="Glotzer D."/>
            <person name="Gorecki P."/>
            <person name="Heitman J."/>
            <person name="Hesse C."/>
            <person name="Hori C."/>
            <person name="Igarashi K."/>
            <person name="Jurgens J.A."/>
            <person name="Kallen N."/>
            <person name="Kersten P."/>
            <person name="Kohler A."/>
            <person name="Kuees U."/>
            <person name="Kumar T.K.A."/>
            <person name="Kuo A."/>
            <person name="LaButti K."/>
            <person name="Larrondo L.F."/>
            <person name="Lindquist E."/>
            <person name="Ling A."/>
            <person name="Lombard V."/>
            <person name="Lucas S."/>
            <person name="Lundell T."/>
            <person name="Martin R."/>
            <person name="McLaughlin D.J."/>
            <person name="Morgenstern I."/>
            <person name="Morin E."/>
            <person name="Murat C."/>
            <person name="Nagy L.G."/>
            <person name="Nolan M."/>
            <person name="Ohm R.A."/>
            <person name="Patyshakuliyeva A."/>
            <person name="Rokas A."/>
            <person name="Ruiz-Duenas F.J."/>
            <person name="Sabat G."/>
            <person name="Salamov A."/>
            <person name="Samejima M."/>
            <person name="Schmutz J."/>
            <person name="Slot J.C."/>
            <person name="St John F."/>
            <person name="Stenlid J."/>
            <person name="Sun H."/>
            <person name="Sun S."/>
            <person name="Syed K."/>
            <person name="Tsang A."/>
            <person name="Wiebenga A."/>
            <person name="Young D."/>
            <person name="Pisabarro A."/>
            <person name="Eastwood D.C."/>
            <person name="Martin F."/>
            <person name="Cullen D."/>
            <person name="Grigoriev I.V."/>
            <person name="Hibbett D.S."/>
        </authorList>
    </citation>
    <scope>NUCLEOTIDE SEQUENCE [LARGE SCALE GENOMIC DNA]</scope>
    <source>
        <strain evidence="2">RWD-64-598 SS2</strain>
    </source>
</reference>
<organism evidence="1 2">
    <name type="scientific">Coniophora puteana (strain RWD-64-598)</name>
    <name type="common">Brown rot fungus</name>
    <dbReference type="NCBI Taxonomy" id="741705"/>
    <lineage>
        <taxon>Eukaryota</taxon>
        <taxon>Fungi</taxon>
        <taxon>Dikarya</taxon>
        <taxon>Basidiomycota</taxon>
        <taxon>Agaricomycotina</taxon>
        <taxon>Agaricomycetes</taxon>
        <taxon>Agaricomycetidae</taxon>
        <taxon>Boletales</taxon>
        <taxon>Coniophorineae</taxon>
        <taxon>Coniophoraceae</taxon>
        <taxon>Coniophora</taxon>
    </lineage>
</organism>
<accession>A0A5M3MYQ1</accession>
<evidence type="ECO:0000313" key="2">
    <source>
        <dbReference type="Proteomes" id="UP000053558"/>
    </source>
</evidence>
<dbReference type="PANTHER" id="PTHR37487">
    <property type="entry name" value="CHROMOSOME 1, WHOLE GENOME SHOTGUN SEQUENCE"/>
    <property type="match status" value="1"/>
</dbReference>
<protein>
    <submittedName>
        <fullName evidence="1">Uncharacterized protein</fullName>
    </submittedName>
</protein>
<proteinExistence type="predicted"/>
<comment type="caution">
    <text evidence="1">The sequence shown here is derived from an EMBL/GenBank/DDBJ whole genome shotgun (WGS) entry which is preliminary data.</text>
</comment>
<keyword evidence="2" id="KW-1185">Reference proteome</keyword>